<dbReference type="EMBL" id="CAFBMH010000005">
    <property type="protein sequence ID" value="CAB4891284.1"/>
    <property type="molecule type" value="Genomic_DNA"/>
</dbReference>
<evidence type="ECO:0000313" key="5">
    <source>
        <dbReference type="EMBL" id="CAB5004616.1"/>
    </source>
</evidence>
<proteinExistence type="predicted"/>
<dbReference type="EMBL" id="CAEZYR010000024">
    <property type="protein sequence ID" value="CAB4737124.1"/>
    <property type="molecule type" value="Genomic_DNA"/>
</dbReference>
<dbReference type="SUPFAM" id="SSF82153">
    <property type="entry name" value="FAS1 domain"/>
    <property type="match status" value="1"/>
</dbReference>
<dbReference type="PANTHER" id="PTHR10900">
    <property type="entry name" value="PERIOSTIN-RELATED"/>
    <property type="match status" value="1"/>
</dbReference>
<dbReference type="Gene3D" id="2.30.180.10">
    <property type="entry name" value="FAS1 domain"/>
    <property type="match status" value="1"/>
</dbReference>
<organism evidence="4">
    <name type="scientific">freshwater metagenome</name>
    <dbReference type="NCBI Taxonomy" id="449393"/>
    <lineage>
        <taxon>unclassified sequences</taxon>
        <taxon>metagenomes</taxon>
        <taxon>ecological metagenomes</taxon>
    </lineage>
</organism>
<evidence type="ECO:0000313" key="2">
    <source>
        <dbReference type="EMBL" id="CAB4737124.1"/>
    </source>
</evidence>
<dbReference type="InterPro" id="IPR000782">
    <property type="entry name" value="FAS1_domain"/>
</dbReference>
<feature type="domain" description="FAS1" evidence="1">
    <location>
        <begin position="47"/>
        <end position="183"/>
    </location>
</feature>
<evidence type="ECO:0000313" key="3">
    <source>
        <dbReference type="EMBL" id="CAB4836180.1"/>
    </source>
</evidence>
<dbReference type="EMBL" id="CAFBOS010000121">
    <property type="protein sequence ID" value="CAB5004616.1"/>
    <property type="molecule type" value="Genomic_DNA"/>
</dbReference>
<evidence type="ECO:0000313" key="4">
    <source>
        <dbReference type="EMBL" id="CAB4891284.1"/>
    </source>
</evidence>
<dbReference type="AlphaFoldDB" id="A0A6J7FCR8"/>
<accession>A0A6J7FCR8</accession>
<sequence length="187" mass="18582">MNKRLSMRLAAGMLALGLVAAACGDDSETPASKPAATGASAASAAATKDIVDTAVAAGSFTVLVEAVKAAGLVDALKAPGPLTVFAPTDAAFADALKSLGITKEALLADKTKLAAILTYHVVSGKVMAADVVKLDGKTATTLNGKAIKIAVSGSTVTLNGDTKVSKTDIVTSNGVIHVIDKVLLPPT</sequence>
<gene>
    <name evidence="2" type="ORF">UFOPK2754_00902</name>
    <name evidence="3" type="ORF">UFOPK3139_02740</name>
    <name evidence="4" type="ORF">UFOPK3543_00284</name>
    <name evidence="5" type="ORF">UFOPK3967_01871</name>
</gene>
<dbReference type="PROSITE" id="PS51257">
    <property type="entry name" value="PROKAR_LIPOPROTEIN"/>
    <property type="match status" value="1"/>
</dbReference>
<dbReference type="SMART" id="SM00554">
    <property type="entry name" value="FAS1"/>
    <property type="match status" value="1"/>
</dbReference>
<evidence type="ECO:0000259" key="1">
    <source>
        <dbReference type="PROSITE" id="PS50213"/>
    </source>
</evidence>
<dbReference type="PROSITE" id="PS50213">
    <property type="entry name" value="FAS1"/>
    <property type="match status" value="1"/>
</dbReference>
<dbReference type="InterPro" id="IPR036378">
    <property type="entry name" value="FAS1_dom_sf"/>
</dbReference>
<dbReference type="EMBL" id="CAFABA010000157">
    <property type="protein sequence ID" value="CAB4836180.1"/>
    <property type="molecule type" value="Genomic_DNA"/>
</dbReference>
<name>A0A6J7FCR8_9ZZZZ</name>
<dbReference type="FunFam" id="2.30.180.10:FF:000032">
    <property type="entry name" value="Fasciclin domain-containing protein, putative"/>
    <property type="match status" value="1"/>
</dbReference>
<dbReference type="InterPro" id="IPR050904">
    <property type="entry name" value="Adhesion/Biosynth-related"/>
</dbReference>
<dbReference type="Pfam" id="PF02469">
    <property type="entry name" value="Fasciclin"/>
    <property type="match status" value="1"/>
</dbReference>
<protein>
    <submittedName>
        <fullName evidence="4">Unannotated protein</fullName>
    </submittedName>
</protein>
<reference evidence="4" key="1">
    <citation type="submission" date="2020-05" db="EMBL/GenBank/DDBJ databases">
        <authorList>
            <person name="Chiriac C."/>
            <person name="Salcher M."/>
            <person name="Ghai R."/>
            <person name="Kavagutti S V."/>
        </authorList>
    </citation>
    <scope>NUCLEOTIDE SEQUENCE</scope>
</reference>